<keyword evidence="9" id="KW-0411">Iron-sulfur</keyword>
<evidence type="ECO:0000259" key="11">
    <source>
        <dbReference type="Pfam" id="PF00724"/>
    </source>
</evidence>
<dbReference type="InterPro" id="IPR001155">
    <property type="entry name" value="OxRdtase_FMN_N"/>
</dbReference>
<evidence type="ECO:0000313" key="13">
    <source>
        <dbReference type="EMBL" id="RKP50279.1"/>
    </source>
</evidence>
<evidence type="ECO:0000256" key="5">
    <source>
        <dbReference type="ARBA" id="ARBA00022643"/>
    </source>
</evidence>
<keyword evidence="5" id="KW-0288">FMN</keyword>
<protein>
    <submittedName>
        <fullName evidence="13">NADPH-dependent 2,4-dienoyl-CoA reductase</fullName>
    </submittedName>
</protein>
<reference evidence="13 14" key="1">
    <citation type="submission" date="2018-10" db="EMBL/GenBank/DDBJ databases">
        <title>Robbsia sp. DHC34, isolated from soil.</title>
        <authorList>
            <person name="Gao Z.-H."/>
            <person name="Qiu L.-H."/>
        </authorList>
    </citation>
    <scope>NUCLEOTIDE SEQUENCE [LARGE SCALE GENOMIC DNA]</scope>
    <source>
        <strain evidence="13 14">DHC34</strain>
    </source>
</reference>
<proteinExistence type="inferred from homology"/>
<evidence type="ECO:0000259" key="12">
    <source>
        <dbReference type="Pfam" id="PF07992"/>
    </source>
</evidence>
<evidence type="ECO:0000256" key="8">
    <source>
        <dbReference type="ARBA" id="ARBA00023004"/>
    </source>
</evidence>
<evidence type="ECO:0000313" key="14">
    <source>
        <dbReference type="Proteomes" id="UP000270342"/>
    </source>
</evidence>
<dbReference type="InterPro" id="IPR023753">
    <property type="entry name" value="FAD/NAD-binding_dom"/>
</dbReference>
<dbReference type="EMBL" id="RBZU01000009">
    <property type="protein sequence ID" value="RKP50279.1"/>
    <property type="molecule type" value="Genomic_DNA"/>
</dbReference>
<keyword evidence="6" id="KW-0479">Metal-binding</keyword>
<dbReference type="PRINTS" id="PR00469">
    <property type="entry name" value="PNDRDTASEII"/>
</dbReference>
<dbReference type="GO" id="GO:0010181">
    <property type="term" value="F:FMN binding"/>
    <property type="evidence" value="ECO:0007669"/>
    <property type="project" value="InterPro"/>
</dbReference>
<dbReference type="AlphaFoldDB" id="A0A494XQ40"/>
<evidence type="ECO:0000256" key="1">
    <source>
        <dbReference type="ARBA" id="ARBA00001917"/>
    </source>
</evidence>
<dbReference type="PANTHER" id="PTHR42917:SF2">
    <property type="entry name" value="2,4-DIENOYL-COA REDUCTASE [(2E)-ENOYL-COA-PRODUCING]"/>
    <property type="match status" value="1"/>
</dbReference>
<dbReference type="OrthoDB" id="8985337at2"/>
<evidence type="ECO:0000256" key="10">
    <source>
        <dbReference type="SAM" id="MobiDB-lite"/>
    </source>
</evidence>
<sequence>MSIPTPSDATHNAAPEAAPDAAAPDAISRAASPSLTPGSPRDPYPRLTAPLDLGFTTLRNRVVMGSMHTGLEDRFWHYPELAAYFRERARGGVGLIVTGGISPNREGWLLPFGGTLNSVFDLRNHRLVTDAVHEEGGKIVMQILHAGRYGYQPFVVSASAIRSPISKFKPRALDARGIERTIDAFARCARLAQRAGYDGVELMGSEGYLLNQFLSPRTNKRTDDWGGGIEGRMRLPIEIVRRVRAAVGERFIVMYRLSLVDLVDDGMTWDETVAVAQALERAGITLLNTGIGWHEARVPTIVTSVPRAAFATFTHRLRASLKVPVVASNRINTPDVAEALLADGSADLVSMARPLLADPDFVNKAADGRADEINTCIACNQACLDHTFQNLRATCLVNPRAARETSLVYVRTAHPKHVVVIGAGPAGLSAATVAAERGHRVTVYDAADRIGGQFNLAMRIPGKEEFAETLRYFRARLATLGVEVRLGTRIDPDALATLDADHVVVATGIVPRAAGIAGGDGPNVVSYVDVLHGAPVGQRVAIVGAGGIGFDVAEFLLHRADLPLPVPVATWFDEWGVDPLVRERGGLKPAIPADPPRQIWLLQRKTGKLGAGLGKTSGWVHRATLVRNGVKMLAGVTYRSIDSTGLHLERAGRAEHLEVDTIVICAGQESLRTLYPADSTDTSRANALERGGTTFHLIGGARLAGELDAKRAIREGAECANRL</sequence>
<keyword evidence="4" id="KW-0285">Flavoprotein</keyword>
<dbReference type="InterPro" id="IPR036188">
    <property type="entry name" value="FAD/NAD-bd_sf"/>
</dbReference>
<dbReference type="SUPFAM" id="SSF51395">
    <property type="entry name" value="FMN-linked oxidoreductases"/>
    <property type="match status" value="1"/>
</dbReference>
<evidence type="ECO:0000256" key="4">
    <source>
        <dbReference type="ARBA" id="ARBA00022630"/>
    </source>
</evidence>
<dbReference type="GO" id="GO:0033543">
    <property type="term" value="P:fatty acid beta-oxidation, unsaturated, even number, reductase/isomerase pathway"/>
    <property type="evidence" value="ECO:0007669"/>
    <property type="project" value="TreeGrafter"/>
</dbReference>
<dbReference type="InterPro" id="IPR051793">
    <property type="entry name" value="NADH:flavin_oxidoreductase"/>
</dbReference>
<comment type="cofactor">
    <cofactor evidence="2">
        <name>[4Fe-4S] cluster</name>
        <dbReference type="ChEBI" id="CHEBI:49883"/>
    </cofactor>
</comment>
<accession>A0A494XQ40</accession>
<dbReference type="Gene3D" id="3.50.50.60">
    <property type="entry name" value="FAD/NAD(P)-binding domain"/>
    <property type="match status" value="1"/>
</dbReference>
<evidence type="ECO:0000256" key="9">
    <source>
        <dbReference type="ARBA" id="ARBA00023014"/>
    </source>
</evidence>
<dbReference type="Gene3D" id="3.40.50.720">
    <property type="entry name" value="NAD(P)-binding Rossmann-like Domain"/>
    <property type="match status" value="1"/>
</dbReference>
<dbReference type="Gene3D" id="3.20.20.70">
    <property type="entry name" value="Aldolase class I"/>
    <property type="match status" value="1"/>
</dbReference>
<evidence type="ECO:0000256" key="2">
    <source>
        <dbReference type="ARBA" id="ARBA00001966"/>
    </source>
</evidence>
<feature type="domain" description="FAD/NAD(P)-binding" evidence="12">
    <location>
        <begin position="417"/>
        <end position="674"/>
    </location>
</feature>
<keyword evidence="7" id="KW-0560">Oxidoreductase</keyword>
<dbReference type="PRINTS" id="PR00368">
    <property type="entry name" value="FADPNR"/>
</dbReference>
<dbReference type="RefSeq" id="WP_121088497.1">
    <property type="nucleotide sequence ID" value="NZ_RBZU01000009.1"/>
</dbReference>
<dbReference type="Proteomes" id="UP000270342">
    <property type="component" value="Unassembled WGS sequence"/>
</dbReference>
<feature type="domain" description="NADH:flavin oxidoreductase/NADH oxidase N-terminal" evidence="11">
    <location>
        <begin position="48"/>
        <end position="372"/>
    </location>
</feature>
<feature type="compositionally biased region" description="Low complexity" evidence="10">
    <location>
        <begin position="8"/>
        <end position="34"/>
    </location>
</feature>
<keyword evidence="8" id="KW-0408">Iron</keyword>
<dbReference type="GO" id="GO:0008670">
    <property type="term" value="F:2,4-dienoyl-CoA reductase (NADPH) activity"/>
    <property type="evidence" value="ECO:0007669"/>
    <property type="project" value="TreeGrafter"/>
</dbReference>
<dbReference type="FunFam" id="3.20.20.70:FF:000082">
    <property type="entry name" value="NADPH-dependent 2,4-dienoyl-CoA reductase"/>
    <property type="match status" value="1"/>
</dbReference>
<feature type="region of interest" description="Disordered" evidence="10">
    <location>
        <begin position="1"/>
        <end position="46"/>
    </location>
</feature>
<comment type="similarity">
    <text evidence="3">In the N-terminal section; belongs to the NADH:flavin oxidoreductase/NADH oxidase family.</text>
</comment>
<dbReference type="GO" id="GO:0046872">
    <property type="term" value="F:metal ion binding"/>
    <property type="evidence" value="ECO:0007669"/>
    <property type="project" value="UniProtKB-KW"/>
</dbReference>
<evidence type="ECO:0000256" key="6">
    <source>
        <dbReference type="ARBA" id="ARBA00022723"/>
    </source>
</evidence>
<evidence type="ECO:0000256" key="7">
    <source>
        <dbReference type="ARBA" id="ARBA00023002"/>
    </source>
</evidence>
<comment type="caution">
    <text evidence="13">The sequence shown here is derived from an EMBL/GenBank/DDBJ whole genome shotgun (WGS) entry which is preliminary data.</text>
</comment>
<name>A0A494XQ40_9BURK</name>
<dbReference type="PANTHER" id="PTHR42917">
    <property type="entry name" value="2,4-DIENOYL-COA REDUCTASE"/>
    <property type="match status" value="1"/>
</dbReference>
<dbReference type="SUPFAM" id="SSF51905">
    <property type="entry name" value="FAD/NAD(P)-binding domain"/>
    <property type="match status" value="1"/>
</dbReference>
<dbReference type="SUPFAM" id="SSF51971">
    <property type="entry name" value="Nucleotide-binding domain"/>
    <property type="match status" value="1"/>
</dbReference>
<dbReference type="GO" id="GO:0051536">
    <property type="term" value="F:iron-sulfur cluster binding"/>
    <property type="evidence" value="ECO:0007669"/>
    <property type="project" value="UniProtKB-KW"/>
</dbReference>
<dbReference type="CDD" id="cd02930">
    <property type="entry name" value="DCR_FMN"/>
    <property type="match status" value="1"/>
</dbReference>
<dbReference type="Pfam" id="PF00724">
    <property type="entry name" value="Oxidored_FMN"/>
    <property type="match status" value="1"/>
</dbReference>
<organism evidence="13 14">
    <name type="scientific">Pararobbsia silviterrae</name>
    <dbReference type="NCBI Taxonomy" id="1792498"/>
    <lineage>
        <taxon>Bacteria</taxon>
        <taxon>Pseudomonadati</taxon>
        <taxon>Pseudomonadota</taxon>
        <taxon>Betaproteobacteria</taxon>
        <taxon>Burkholderiales</taxon>
        <taxon>Burkholderiaceae</taxon>
        <taxon>Pararobbsia</taxon>
    </lineage>
</organism>
<dbReference type="Pfam" id="PF07992">
    <property type="entry name" value="Pyr_redox_2"/>
    <property type="match status" value="1"/>
</dbReference>
<comment type="cofactor">
    <cofactor evidence="1">
        <name>FMN</name>
        <dbReference type="ChEBI" id="CHEBI:58210"/>
    </cofactor>
</comment>
<keyword evidence="14" id="KW-1185">Reference proteome</keyword>
<gene>
    <name evidence="13" type="ORF">D7S86_19370</name>
</gene>
<evidence type="ECO:0000256" key="3">
    <source>
        <dbReference type="ARBA" id="ARBA00011048"/>
    </source>
</evidence>
<dbReference type="InterPro" id="IPR013785">
    <property type="entry name" value="Aldolase_TIM"/>
</dbReference>